<feature type="domain" description="Reverse transcriptase Ty1/copia-type" evidence="1">
    <location>
        <begin position="683"/>
        <end position="873"/>
    </location>
</feature>
<reference evidence="2" key="1">
    <citation type="submission" date="2023-08" db="EMBL/GenBank/DDBJ databases">
        <authorList>
            <person name="Audoor S."/>
            <person name="Bilcke G."/>
        </authorList>
    </citation>
    <scope>NUCLEOTIDE SEQUENCE</scope>
</reference>
<protein>
    <recommendedName>
        <fullName evidence="1">Reverse transcriptase Ty1/copia-type domain-containing protein</fullName>
    </recommendedName>
</protein>
<dbReference type="AlphaFoldDB" id="A0AAD2G644"/>
<proteinExistence type="predicted"/>
<dbReference type="Proteomes" id="UP001295423">
    <property type="component" value="Unassembled WGS sequence"/>
</dbReference>
<dbReference type="InterPro" id="IPR036397">
    <property type="entry name" value="RNaseH_sf"/>
</dbReference>
<keyword evidence="3" id="KW-1185">Reference proteome</keyword>
<comment type="caution">
    <text evidence="2">The sequence shown here is derived from an EMBL/GenBank/DDBJ whole genome shotgun (WGS) entry which is preliminary data.</text>
</comment>
<name>A0AAD2G644_9STRA</name>
<evidence type="ECO:0000313" key="2">
    <source>
        <dbReference type="EMBL" id="CAJ1960903.1"/>
    </source>
</evidence>
<organism evidence="2 3">
    <name type="scientific">Cylindrotheca closterium</name>
    <dbReference type="NCBI Taxonomy" id="2856"/>
    <lineage>
        <taxon>Eukaryota</taxon>
        <taxon>Sar</taxon>
        <taxon>Stramenopiles</taxon>
        <taxon>Ochrophyta</taxon>
        <taxon>Bacillariophyta</taxon>
        <taxon>Bacillariophyceae</taxon>
        <taxon>Bacillariophycidae</taxon>
        <taxon>Bacillariales</taxon>
        <taxon>Bacillariaceae</taxon>
        <taxon>Cylindrotheca</taxon>
    </lineage>
</organism>
<dbReference type="EMBL" id="CAKOGP040002079">
    <property type="protein sequence ID" value="CAJ1960903.1"/>
    <property type="molecule type" value="Genomic_DNA"/>
</dbReference>
<evidence type="ECO:0000259" key="1">
    <source>
        <dbReference type="Pfam" id="PF07727"/>
    </source>
</evidence>
<dbReference type="InterPro" id="IPR013103">
    <property type="entry name" value="RVT_2"/>
</dbReference>
<dbReference type="Pfam" id="PF07727">
    <property type="entry name" value="RVT_2"/>
    <property type="match status" value="1"/>
</dbReference>
<sequence>MKSNLLCVDHLRDFGIIVNDVFLQRLKCEDRNQYLHSIIDENLGLHIPIDFLKPISFFACRKPALSELDAYVSVEMTSSVPWEPYDPESSRIDQNLRCEYQGDIATQQIYSVDRSDPNYRSICPLALPIALGDRVEATINGVKTNGKSYLVKPEQLAQRWRISLECARRTLKKTTQRLKSKAQDDFAPLNSNLNILGNKYVAVYAAACQWARGYALKKESDLSNSLKELFRDIGFPRVLRPDDAQSLTAGEFRRVANKAQVPIHPSEPYNPDQNLAEDCIHEATKMYVRLMTRRGIPKAFWDRVFIYCLELRSHMVLGHSRQGDDCGAGWISGNTKDISHLADFGIYDWCWALSPTHSSQENKQLCRWLGPSFNIGGSLCFACATSRGKVLQRSSVIPLSREERDSTDIKDLKKRFTEDLHNCLKNSDPIKIDDLQDPSGAYKADEKYIRPLHTNANTPHFEQYEDDEMLQHEELFEEAPSEEDDQVEFDKYVGVKIRKNENGIDKFGVVRGRKRRADGSMVGSYHEKPVLDTSIYEIEWHDGETESYRANEVIEAMMMNVDDDGNSILHVKEFIDQRTDGTRVHADDGFVMVKNKKVPRRTTKGWYLCAQIHGDETEWIDLKTAKEAYPIQVAKYAVANKLVSEPAFSCNHWGNAIEKEDKTVLPALRILGPNEPVPPGYTCIDLMTVFDVKMDLTQKARICARGDQTDPPLSVTYASVVTHESICIGFLLASLNGLEILSADIAGAYLNTPCAEKIYTVLGPEFGDLEGRTAVVEKALYGLKSSGFSWRSTLSKTLREEMEFEQCRGDMDVWRKPALKSNGEKYYEYIFVYTDDLMAVSENPRAILEKLGTHYMLKPDSIAEPTTFLGATISKRFVDPSDSRKCWSIGSTNYLLEALRVVKSRISHQKYNLNLKRNVSAALPSGYKPELDNTDFVDAETHTLYMQLIGILRWLVELGRLDVCAEVSMMSSYNAMPRVGHFHAVLHLFGYLETHPSREIVMDSAYIWL</sequence>
<dbReference type="Gene3D" id="3.30.420.10">
    <property type="entry name" value="Ribonuclease H-like superfamily/Ribonuclease H"/>
    <property type="match status" value="1"/>
</dbReference>
<accession>A0AAD2G644</accession>
<evidence type="ECO:0000313" key="3">
    <source>
        <dbReference type="Proteomes" id="UP001295423"/>
    </source>
</evidence>
<gene>
    <name evidence="2" type="ORF">CYCCA115_LOCUS18944</name>
</gene>
<dbReference type="GO" id="GO:0003676">
    <property type="term" value="F:nucleic acid binding"/>
    <property type="evidence" value="ECO:0007669"/>
    <property type="project" value="InterPro"/>
</dbReference>